<comment type="caution">
    <text evidence="6">The sequence shown here is derived from an EMBL/GenBank/DDBJ whole genome shotgun (WGS) entry which is preliminary data.</text>
</comment>
<protein>
    <submittedName>
        <fullName evidence="6">Uncharacterized protein</fullName>
    </submittedName>
</protein>
<dbReference type="InterPro" id="IPR008928">
    <property type="entry name" value="6-hairpin_glycosidase_sf"/>
</dbReference>
<dbReference type="AlphaFoldDB" id="A0A4Q2RN25"/>
<reference evidence="6 7" key="1">
    <citation type="submission" date="2019-01" db="EMBL/GenBank/DDBJ databases">
        <title>Novel species of Nocardioides.</title>
        <authorList>
            <person name="Liu Q."/>
            <person name="Xin Y.-H."/>
        </authorList>
    </citation>
    <scope>NUCLEOTIDE SEQUENCE [LARGE SCALE GENOMIC DNA]</scope>
    <source>
        <strain evidence="6 7">HLT3-15</strain>
    </source>
</reference>
<evidence type="ECO:0000256" key="1">
    <source>
        <dbReference type="ARBA" id="ARBA00022676"/>
    </source>
</evidence>
<sequence length="1092" mass="116521">MRTIQRPGTRPRHRLETPSGMHVEANADGALARFGAGDLSLLLNPATSIEAGAANVHLRVLGKGGEVVHRTPLLGHESPSFVAVADRALVAGGTWAGLDYALALTLGEDDLTWSWDLEVVNRGTSPVRVDAVLTLDPALAPEGAVANNQYYVSQYLDVTPVGTPDHGVALAVRQNMPGERVPWVVVASSGRGVGWATDAHQLVSRNTTGTEWSGLDRDLPSERLQHEHTLVALQDGPADLEPGGNHRTGFVGRVVEDHPEATGPDDVHHVDTALAHVRTSTPDAFLADVVDEHPVAGPASALATALVLPCVPLTDTDLALLDLTAEPGSSEHDADGVATTWRTAQGEVVTAARELSVLRPHGQVLRTGDTLVPDAGSLTTTVWMGGTFHSQVTAGHVGRDTMLTGRRSYLGLFRGQGVRVLVRTVDDTGWELLDLPSAWCNGLDACHWWYATTDGRLVEVVSRAPAERHELSLDVRVVRGPATRLLVTLDTGNEGGETPDLDLGWSGEVAAERDEDWLVLDVAATDAWRLTLRSSGPTAAPDGAGEEFWPEVTGSLRLDLAGDSAEAGEVAAITDAVPWFAHDALIHYLAPRGLEQYSGGGWGTRDVCQGPVGLLTALDRHDEVHDVLLRVMRAQNARGDWPQAFEFMPPTAEHGQQDSHGDVVYWPVLAAGEHLLATGDPAILAEEVPFVGDDGATEPATIEEHLRRAVRRIEEMAVPGTPLPAYGHGDWNDSLQPADPDLARRMASTWTAVLQVQALDALVGGLRAVGAAADLADDAEALAARTRESIASDMVVDGVMPGYLLYDRAEAGSAATPLVHPDDTRTGLTYGILPWIHAITSDVLDPDAAQAHLRLVEHHLLGPDGARLFDRPVAYSGGPMTTFQRAEASTFWGREIGLMYVHAHLRYAEALARVGDGAGLLRALSLASPWGLTDRVPQARPRQRSCYYSSSDGVFADRADASERYADLMAGNVPLEGGWRVYSSGPGLALRLVVERLLGLRRRGDLVEVDPVLPPGADGLTATVRLAGRTARVTYVVGPEGVGVRRVTGEHGDLALTDLASANPHRRPGAAVRTDDLRAAIDACPTIRVETF</sequence>
<dbReference type="InterPro" id="IPR033432">
    <property type="entry name" value="GH94_catalytic"/>
</dbReference>
<dbReference type="GO" id="GO:0005975">
    <property type="term" value="P:carbohydrate metabolic process"/>
    <property type="evidence" value="ECO:0007669"/>
    <property type="project" value="InterPro"/>
</dbReference>
<keyword evidence="1" id="KW-0328">Glycosyltransferase</keyword>
<evidence type="ECO:0000259" key="3">
    <source>
        <dbReference type="Pfam" id="PF17167"/>
    </source>
</evidence>
<proteinExistence type="predicted"/>
<dbReference type="GO" id="GO:0016757">
    <property type="term" value="F:glycosyltransferase activity"/>
    <property type="evidence" value="ECO:0007669"/>
    <property type="project" value="UniProtKB-KW"/>
</dbReference>
<evidence type="ECO:0000259" key="4">
    <source>
        <dbReference type="Pfam" id="PF21250"/>
    </source>
</evidence>
<accession>A0A4Q2RN25</accession>
<dbReference type="Gene3D" id="2.70.98.40">
    <property type="entry name" value="Glycoside hydrolase, family 65, N-terminal domain"/>
    <property type="match status" value="1"/>
</dbReference>
<evidence type="ECO:0000259" key="5">
    <source>
        <dbReference type="Pfam" id="PF21958"/>
    </source>
</evidence>
<dbReference type="EMBL" id="SDWS01000006">
    <property type="protein sequence ID" value="RYB89796.1"/>
    <property type="molecule type" value="Genomic_DNA"/>
</dbReference>
<evidence type="ECO:0000256" key="2">
    <source>
        <dbReference type="ARBA" id="ARBA00022679"/>
    </source>
</evidence>
<keyword evidence="2" id="KW-0808">Transferase</keyword>
<evidence type="ECO:0000313" key="7">
    <source>
        <dbReference type="Proteomes" id="UP000291838"/>
    </source>
</evidence>
<dbReference type="InterPro" id="IPR048771">
    <property type="entry name" value="SOGP_2nd"/>
</dbReference>
<dbReference type="InterPro" id="IPR012341">
    <property type="entry name" value="6hp_glycosidase-like_sf"/>
</dbReference>
<name>A0A4Q2RN25_9ACTN</name>
<dbReference type="InterPro" id="IPR037018">
    <property type="entry name" value="GH65_N"/>
</dbReference>
<dbReference type="Pfam" id="PF21958">
    <property type="entry name" value="SOGP_N"/>
    <property type="match status" value="1"/>
</dbReference>
<dbReference type="PANTHER" id="PTHR37469">
    <property type="entry name" value="CELLOBIONIC ACID PHOSPHORYLASE-RELATED"/>
    <property type="match status" value="1"/>
</dbReference>
<keyword evidence="7" id="KW-1185">Reference proteome</keyword>
<evidence type="ECO:0000313" key="6">
    <source>
        <dbReference type="EMBL" id="RYB89796.1"/>
    </source>
</evidence>
<feature type="domain" description="SOGP N-terminal" evidence="5">
    <location>
        <begin position="27"/>
        <end position="250"/>
    </location>
</feature>
<dbReference type="OrthoDB" id="9769991at2"/>
<dbReference type="Pfam" id="PF17167">
    <property type="entry name" value="Glyco_hydro_94"/>
    <property type="match status" value="1"/>
</dbReference>
<dbReference type="PANTHER" id="PTHR37469:SF2">
    <property type="entry name" value="CELLOBIONIC ACID PHOSPHORYLASE"/>
    <property type="match status" value="1"/>
</dbReference>
<dbReference type="Pfam" id="PF21250">
    <property type="entry name" value="SOGP_2nd"/>
    <property type="match status" value="1"/>
</dbReference>
<dbReference type="SUPFAM" id="SSF48208">
    <property type="entry name" value="Six-hairpin glycosidases"/>
    <property type="match status" value="1"/>
</dbReference>
<dbReference type="InterPro" id="IPR053831">
    <property type="entry name" value="SOGP_N"/>
</dbReference>
<feature type="domain" description="Glycosyl hydrolase 94 catalytic" evidence="3">
    <location>
        <begin position="653"/>
        <end position="791"/>
    </location>
</feature>
<dbReference type="InterPro" id="IPR052047">
    <property type="entry name" value="GH94_Enzymes"/>
</dbReference>
<organism evidence="6 7">
    <name type="scientific">Nocardioides glacieisoli</name>
    <dbReference type="NCBI Taxonomy" id="1168730"/>
    <lineage>
        <taxon>Bacteria</taxon>
        <taxon>Bacillati</taxon>
        <taxon>Actinomycetota</taxon>
        <taxon>Actinomycetes</taxon>
        <taxon>Propionibacteriales</taxon>
        <taxon>Nocardioidaceae</taxon>
        <taxon>Nocardioides</taxon>
    </lineage>
</organism>
<feature type="domain" description="Glycoside phosphorylase super sandwich" evidence="4">
    <location>
        <begin position="340"/>
        <end position="489"/>
    </location>
</feature>
<gene>
    <name evidence="6" type="ORF">EUA06_14480</name>
</gene>
<dbReference type="Proteomes" id="UP000291838">
    <property type="component" value="Unassembled WGS sequence"/>
</dbReference>
<dbReference type="Gene3D" id="1.50.10.10">
    <property type="match status" value="1"/>
</dbReference>
<dbReference type="RefSeq" id="WP_129477014.1">
    <property type="nucleotide sequence ID" value="NZ_SDWS01000006.1"/>
</dbReference>